<dbReference type="EMBL" id="MWWY01000036">
    <property type="protein sequence ID" value="OZG63543.1"/>
    <property type="molecule type" value="Genomic_DNA"/>
</dbReference>
<evidence type="ECO:0000313" key="2">
    <source>
        <dbReference type="Proteomes" id="UP000216074"/>
    </source>
</evidence>
<evidence type="ECO:0000313" key="1">
    <source>
        <dbReference type="EMBL" id="OZG63543.1"/>
    </source>
</evidence>
<reference evidence="1 2" key="1">
    <citation type="journal article" date="2017" name="BMC Genomics">
        <title>Comparative genomic and phylogenomic analyses of the Bifidobacteriaceae family.</title>
        <authorList>
            <person name="Lugli G.A."/>
            <person name="Milani C."/>
            <person name="Turroni F."/>
            <person name="Duranti S."/>
            <person name="Mancabelli L."/>
            <person name="Mangifesta M."/>
            <person name="Ferrario C."/>
            <person name="Modesto M."/>
            <person name="Mattarelli P."/>
            <person name="Jiri K."/>
            <person name="van Sinderen D."/>
            <person name="Ventura M."/>
        </authorList>
    </citation>
    <scope>NUCLEOTIDE SEQUENCE [LARGE SCALE GENOMIC DNA]</scope>
    <source>
        <strain evidence="1 2">DSM 100202</strain>
    </source>
</reference>
<name>A0A261FX85_9BIFI</name>
<comment type="caution">
    <text evidence="1">The sequence shown here is derived from an EMBL/GenBank/DDBJ whole genome shotgun (WGS) entry which is preliminary data.</text>
</comment>
<keyword evidence="2" id="KW-1185">Reference proteome</keyword>
<dbReference type="AlphaFoldDB" id="A0A261FX85"/>
<protein>
    <submittedName>
        <fullName evidence="1">Beta-galactosidase</fullName>
    </submittedName>
</protein>
<accession>A0A261FX85</accession>
<gene>
    <name evidence="1" type="ORF">BHAP_1826</name>
</gene>
<proteinExistence type="predicted"/>
<dbReference type="Proteomes" id="UP000216074">
    <property type="component" value="Unassembled WGS sequence"/>
</dbReference>
<organism evidence="1 2">
    <name type="scientific">Bifidobacterium hapali</name>
    <dbReference type="NCBI Taxonomy" id="1630172"/>
    <lineage>
        <taxon>Bacteria</taxon>
        <taxon>Bacillati</taxon>
        <taxon>Actinomycetota</taxon>
        <taxon>Actinomycetes</taxon>
        <taxon>Bifidobacteriales</taxon>
        <taxon>Bifidobacteriaceae</taxon>
        <taxon>Bifidobacterium</taxon>
    </lineage>
</organism>
<sequence>MSARCRQHEPIGKQRARPPFFPSHGSVNAQLPLDVQPGDGVWLSVPAVALADALCSMNMVVRFDGDGLQLTAFTDSLCLGRVVLGGLPGTVFGGGHGDLFLVPEGEGDLRLYVEATRNVSGRLNSITIGGPVDLPRFHR</sequence>